<dbReference type="EMBL" id="JAWDGP010000384">
    <property type="protein sequence ID" value="KAK3800979.1"/>
    <property type="molecule type" value="Genomic_DNA"/>
</dbReference>
<evidence type="ECO:0000313" key="1">
    <source>
        <dbReference type="EMBL" id="KAK3800979.1"/>
    </source>
</evidence>
<sequence>MTKTQVLNKVGQVVQRLKLSTQFKGGIPGDRYWRCLKTRFPQLSVRSPECCSHSRLKCLSQERVKNYFTDLHNLMASEKIQPNAIWNMDETGLQFQHKPSKVVSEKGKRTLYARTSDAKGTITIVAAVSAVGKSMPPLCIVKGKTMKSVESMATYLGPPSALWTYQDKG</sequence>
<proteinExistence type="predicted"/>
<protein>
    <submittedName>
        <fullName evidence="1">Uncharacterized protein</fullName>
    </submittedName>
</protein>
<name>A0AAE1B6Z6_9GAST</name>
<dbReference type="AlphaFoldDB" id="A0AAE1B6Z6"/>
<gene>
    <name evidence="1" type="ORF">RRG08_001227</name>
</gene>
<keyword evidence="2" id="KW-1185">Reference proteome</keyword>
<evidence type="ECO:0000313" key="2">
    <source>
        <dbReference type="Proteomes" id="UP001283361"/>
    </source>
</evidence>
<organism evidence="1 2">
    <name type="scientific">Elysia crispata</name>
    <name type="common">lettuce slug</name>
    <dbReference type="NCBI Taxonomy" id="231223"/>
    <lineage>
        <taxon>Eukaryota</taxon>
        <taxon>Metazoa</taxon>
        <taxon>Spiralia</taxon>
        <taxon>Lophotrochozoa</taxon>
        <taxon>Mollusca</taxon>
        <taxon>Gastropoda</taxon>
        <taxon>Heterobranchia</taxon>
        <taxon>Euthyneura</taxon>
        <taxon>Panpulmonata</taxon>
        <taxon>Sacoglossa</taxon>
        <taxon>Placobranchoidea</taxon>
        <taxon>Plakobranchidae</taxon>
        <taxon>Elysia</taxon>
    </lineage>
</organism>
<reference evidence="1" key="1">
    <citation type="journal article" date="2023" name="G3 (Bethesda)">
        <title>A reference genome for the long-term kleptoplast-retaining sea slug Elysia crispata morphotype clarki.</title>
        <authorList>
            <person name="Eastman K.E."/>
            <person name="Pendleton A.L."/>
            <person name="Shaikh M.A."/>
            <person name="Suttiyut T."/>
            <person name="Ogas R."/>
            <person name="Tomko P."/>
            <person name="Gavelis G."/>
            <person name="Widhalm J.R."/>
            <person name="Wisecaver J.H."/>
        </authorList>
    </citation>
    <scope>NUCLEOTIDE SEQUENCE</scope>
    <source>
        <strain evidence="1">ECLA1</strain>
    </source>
</reference>
<comment type="caution">
    <text evidence="1">The sequence shown here is derived from an EMBL/GenBank/DDBJ whole genome shotgun (WGS) entry which is preliminary data.</text>
</comment>
<dbReference type="Proteomes" id="UP001283361">
    <property type="component" value="Unassembled WGS sequence"/>
</dbReference>
<accession>A0AAE1B6Z6</accession>